<sequence>MKLFSFAETYQSQYLPQGNGLLIRNVSREDAGIFTCRANVELTAEFSEKRISLKVSIDFRITSFLSIKVVISLPNIYTYQSQYLPQQNGLFIRNVSREDAGIFTCRANVELTAEFSEKRISLKVKTYIQNELDHAKQRVQEKELDMY</sequence>
<evidence type="ECO:0000313" key="2">
    <source>
        <dbReference type="EMBL" id="KAK2709781.1"/>
    </source>
</evidence>
<feature type="domain" description="Immunoglobulin" evidence="1">
    <location>
        <begin position="21"/>
        <end position="125"/>
    </location>
</feature>
<proteinExistence type="predicted"/>
<evidence type="ECO:0000259" key="1">
    <source>
        <dbReference type="SMART" id="SM00409"/>
    </source>
</evidence>
<dbReference type="InterPro" id="IPR036179">
    <property type="entry name" value="Ig-like_dom_sf"/>
</dbReference>
<name>A0AA88L226_ARTSF</name>
<dbReference type="EMBL" id="JAVRJZ010000017">
    <property type="protein sequence ID" value="KAK2709781.1"/>
    <property type="molecule type" value="Genomic_DNA"/>
</dbReference>
<reference evidence="2" key="1">
    <citation type="submission" date="2023-07" db="EMBL/GenBank/DDBJ databases">
        <title>Chromosome-level genome assembly of Artemia franciscana.</title>
        <authorList>
            <person name="Jo E."/>
        </authorList>
    </citation>
    <scope>NUCLEOTIDE SEQUENCE</scope>
    <source>
        <tissue evidence="2">Whole body</tissue>
    </source>
</reference>
<dbReference type="InterPro" id="IPR013783">
    <property type="entry name" value="Ig-like_fold"/>
</dbReference>
<dbReference type="InterPro" id="IPR003599">
    <property type="entry name" value="Ig_sub"/>
</dbReference>
<gene>
    <name evidence="2" type="ORF">QYM36_013450</name>
</gene>
<dbReference type="AlphaFoldDB" id="A0AA88L226"/>
<dbReference type="Proteomes" id="UP001187531">
    <property type="component" value="Unassembled WGS sequence"/>
</dbReference>
<dbReference type="SUPFAM" id="SSF48726">
    <property type="entry name" value="Immunoglobulin"/>
    <property type="match status" value="2"/>
</dbReference>
<accession>A0AA88L226</accession>
<comment type="caution">
    <text evidence="2">The sequence shown here is derived from an EMBL/GenBank/DDBJ whole genome shotgun (WGS) entry which is preliminary data.</text>
</comment>
<keyword evidence="3" id="KW-1185">Reference proteome</keyword>
<protein>
    <recommendedName>
        <fullName evidence="1">Immunoglobulin domain-containing protein</fullName>
    </recommendedName>
</protein>
<dbReference type="SMART" id="SM00409">
    <property type="entry name" value="IG"/>
    <property type="match status" value="1"/>
</dbReference>
<organism evidence="2 3">
    <name type="scientific">Artemia franciscana</name>
    <name type="common">Brine shrimp</name>
    <name type="synonym">Artemia sanfranciscana</name>
    <dbReference type="NCBI Taxonomy" id="6661"/>
    <lineage>
        <taxon>Eukaryota</taxon>
        <taxon>Metazoa</taxon>
        <taxon>Ecdysozoa</taxon>
        <taxon>Arthropoda</taxon>
        <taxon>Crustacea</taxon>
        <taxon>Branchiopoda</taxon>
        <taxon>Anostraca</taxon>
        <taxon>Artemiidae</taxon>
        <taxon>Artemia</taxon>
    </lineage>
</organism>
<evidence type="ECO:0000313" key="3">
    <source>
        <dbReference type="Proteomes" id="UP001187531"/>
    </source>
</evidence>
<dbReference type="Gene3D" id="2.60.40.10">
    <property type="entry name" value="Immunoglobulins"/>
    <property type="match status" value="2"/>
</dbReference>